<feature type="domain" description="Carbohydrate kinase PfkB" evidence="9">
    <location>
        <begin position="22"/>
        <end position="297"/>
    </location>
</feature>
<dbReference type="EC" id="2.7.1.144" evidence="7"/>
<dbReference type="PROSITE" id="PS00583">
    <property type="entry name" value="PFKB_KINASES_1"/>
    <property type="match status" value="1"/>
</dbReference>
<dbReference type="InterPro" id="IPR022463">
    <property type="entry name" value="1-PFruKinase"/>
</dbReference>
<evidence type="ECO:0000256" key="6">
    <source>
        <dbReference type="ARBA" id="ARBA00047745"/>
    </source>
</evidence>
<accession>A0ABS8HWD5</accession>
<dbReference type="PANTHER" id="PTHR46566:SF5">
    <property type="entry name" value="1-PHOSPHOFRUCTOKINASE"/>
    <property type="match status" value="1"/>
</dbReference>
<dbReference type="NCBIfam" id="TIGR03828">
    <property type="entry name" value="pfkB"/>
    <property type="match status" value="1"/>
</dbReference>
<dbReference type="InterPro" id="IPR029056">
    <property type="entry name" value="Ribokinase-like"/>
</dbReference>
<dbReference type="RefSeq" id="WP_229536471.1">
    <property type="nucleotide sequence ID" value="NZ_JAJHJB010000034.1"/>
</dbReference>
<protein>
    <recommendedName>
        <fullName evidence="7">Tagatose-6-phosphate kinase</fullName>
        <ecNumber evidence="7">2.7.1.144</ecNumber>
    </recommendedName>
</protein>
<evidence type="ECO:0000256" key="5">
    <source>
        <dbReference type="ARBA" id="ARBA00022840"/>
    </source>
</evidence>
<proteinExistence type="inferred from homology"/>
<evidence type="ECO:0000256" key="7">
    <source>
        <dbReference type="PIRNR" id="PIRNR000535"/>
    </source>
</evidence>
<dbReference type="PANTHER" id="PTHR46566">
    <property type="entry name" value="1-PHOSPHOFRUCTOKINASE-RELATED"/>
    <property type="match status" value="1"/>
</dbReference>
<evidence type="ECO:0000259" key="9">
    <source>
        <dbReference type="Pfam" id="PF00294"/>
    </source>
</evidence>
<dbReference type="InterPro" id="IPR002173">
    <property type="entry name" value="Carboh/pur_kinase_PfkB_CS"/>
</dbReference>
<dbReference type="GO" id="GO:0008662">
    <property type="term" value="F:1-phosphofructokinase activity"/>
    <property type="evidence" value="ECO:0007669"/>
    <property type="project" value="UniProtKB-EC"/>
</dbReference>
<dbReference type="InterPro" id="IPR011611">
    <property type="entry name" value="PfkB_dom"/>
</dbReference>
<dbReference type="InterPro" id="IPR017583">
    <property type="entry name" value="Tagatose/fructose_Pkinase"/>
</dbReference>
<evidence type="ECO:0000256" key="8">
    <source>
        <dbReference type="RuleBase" id="RU369061"/>
    </source>
</evidence>
<name>A0ABS8HWD5_9FIRM</name>
<evidence type="ECO:0000313" key="11">
    <source>
        <dbReference type="Proteomes" id="UP001165492"/>
    </source>
</evidence>
<keyword evidence="5 7" id="KW-0067">ATP-binding</keyword>
<comment type="similarity">
    <text evidence="1">Belongs to the carbohydrate kinase pfkB family.</text>
</comment>
<evidence type="ECO:0000256" key="2">
    <source>
        <dbReference type="ARBA" id="ARBA00022679"/>
    </source>
</evidence>
<dbReference type="SUPFAM" id="SSF53613">
    <property type="entry name" value="Ribokinase-like"/>
    <property type="match status" value="1"/>
</dbReference>
<sequence length="315" mass="33748">MNNTLPIVTVTLNPALDRTLHLPSFTLGKVNRVDTERTDPGGKGINVAKVITALGHPVVVTGFLGKKNAYTFQDYFKQENIVDRFVETFGENRENIKIVDTTTDVVSELNFPGMIPTAADLKNLQDILRQLAVKHKWFVLSGSLPLTVPTDIYATFIEMLHQYDCNVILDTSGPALSAGIAAKPFAVKPNLPELSQLMQAPMESDKDILGAVKQLLRQGISQVAISLGEKGSLVGDCQQILRAKAPAVPVSSTVGAGDAFVAGFSVGQARSLSLADSIRLASAAASASVILPGTQAASLSDVNKLINKIEIEEWR</sequence>
<dbReference type="NCBIfam" id="TIGR03168">
    <property type="entry name" value="1-PFK"/>
    <property type="match status" value="1"/>
</dbReference>
<comment type="function">
    <text evidence="8">Catalyzes the ATP-dependent phosphorylation of fructose-l-phosphate to fructose-l,6-bisphosphate.</text>
</comment>
<keyword evidence="2 7" id="KW-0808">Transferase</keyword>
<dbReference type="Proteomes" id="UP001165492">
    <property type="component" value="Unassembled WGS sequence"/>
</dbReference>
<evidence type="ECO:0000313" key="10">
    <source>
        <dbReference type="EMBL" id="MCC5467475.1"/>
    </source>
</evidence>
<gene>
    <name evidence="10" type="primary">pfkB</name>
    <name evidence="10" type="ORF">LMF89_19245</name>
</gene>
<comment type="similarity">
    <text evidence="7">Belongs to the carbohydrate kinase PfkB family. LacC subfamily.</text>
</comment>
<comment type="pathway">
    <text evidence="7">Carbohydrate metabolism; D-tagatose 6-phosphate degradation; D-glyceraldehyde 3-phosphate and glycerone phosphate from D-tagatose 6-phosphate: step 1/2.</text>
</comment>
<evidence type="ECO:0000256" key="4">
    <source>
        <dbReference type="ARBA" id="ARBA00022777"/>
    </source>
</evidence>
<evidence type="ECO:0000256" key="3">
    <source>
        <dbReference type="ARBA" id="ARBA00022741"/>
    </source>
</evidence>
<comment type="catalytic activity">
    <reaction evidence="7">
        <text>D-tagatofuranose 6-phosphate + ATP = D-tagatofuranose 1,6-bisphosphate + ADP + H(+)</text>
        <dbReference type="Rhea" id="RHEA:12420"/>
        <dbReference type="ChEBI" id="CHEBI:15378"/>
        <dbReference type="ChEBI" id="CHEBI:30616"/>
        <dbReference type="ChEBI" id="CHEBI:58694"/>
        <dbReference type="ChEBI" id="CHEBI:58695"/>
        <dbReference type="ChEBI" id="CHEBI:456216"/>
        <dbReference type="EC" id="2.7.1.144"/>
    </reaction>
</comment>
<dbReference type="PROSITE" id="PS00584">
    <property type="entry name" value="PFKB_KINASES_2"/>
    <property type="match status" value="1"/>
</dbReference>
<organism evidence="10 11">
    <name type="scientific">Pelosinus baikalensis</name>
    <dbReference type="NCBI Taxonomy" id="2892015"/>
    <lineage>
        <taxon>Bacteria</taxon>
        <taxon>Bacillati</taxon>
        <taxon>Bacillota</taxon>
        <taxon>Negativicutes</taxon>
        <taxon>Selenomonadales</taxon>
        <taxon>Sporomusaceae</taxon>
        <taxon>Pelosinus</taxon>
    </lineage>
</organism>
<dbReference type="Pfam" id="PF00294">
    <property type="entry name" value="PfkB"/>
    <property type="match status" value="1"/>
</dbReference>
<keyword evidence="3 7" id="KW-0547">Nucleotide-binding</keyword>
<dbReference type="EMBL" id="JAJHJB010000034">
    <property type="protein sequence ID" value="MCC5467475.1"/>
    <property type="molecule type" value="Genomic_DNA"/>
</dbReference>
<reference evidence="10" key="1">
    <citation type="submission" date="2021-11" db="EMBL/GenBank/DDBJ databases">
        <title>Description of a new species Pelosinus isolated from the bottom sediments of Lake Baikal.</title>
        <authorList>
            <person name="Zakharyuk A."/>
        </authorList>
    </citation>
    <scope>NUCLEOTIDE SEQUENCE</scope>
    <source>
        <strain evidence="10">Bkl1</strain>
    </source>
</reference>
<keyword evidence="4 8" id="KW-0418">Kinase</keyword>
<dbReference type="CDD" id="cd01164">
    <property type="entry name" value="FruK_PfkB_like"/>
    <property type="match status" value="1"/>
</dbReference>
<keyword evidence="7" id="KW-0423">Lactose metabolism</keyword>
<comment type="caution">
    <text evidence="10">The sequence shown here is derived from an EMBL/GenBank/DDBJ whole genome shotgun (WGS) entry which is preliminary data.</text>
</comment>
<comment type="catalytic activity">
    <reaction evidence="6 8">
        <text>beta-D-fructose 1-phosphate + ATP = beta-D-fructose 1,6-bisphosphate + ADP + H(+)</text>
        <dbReference type="Rhea" id="RHEA:14213"/>
        <dbReference type="ChEBI" id="CHEBI:15378"/>
        <dbReference type="ChEBI" id="CHEBI:30616"/>
        <dbReference type="ChEBI" id="CHEBI:32966"/>
        <dbReference type="ChEBI" id="CHEBI:138881"/>
        <dbReference type="ChEBI" id="CHEBI:456216"/>
        <dbReference type="EC" id="2.7.1.56"/>
    </reaction>
</comment>
<dbReference type="PIRSF" id="PIRSF000535">
    <property type="entry name" value="1PFK/6PFK/LacC"/>
    <property type="match status" value="1"/>
</dbReference>
<evidence type="ECO:0000256" key="1">
    <source>
        <dbReference type="ARBA" id="ARBA00005380"/>
    </source>
</evidence>
<keyword evidence="11" id="KW-1185">Reference proteome</keyword>
<dbReference type="Gene3D" id="3.40.1190.20">
    <property type="match status" value="1"/>
</dbReference>